<proteinExistence type="predicted"/>
<dbReference type="RefSeq" id="WP_267677931.1">
    <property type="nucleotide sequence ID" value="NZ_CP113088.1"/>
</dbReference>
<organism evidence="1 2">
    <name type="scientific">Lacinutrix neustonica</name>
    <dbReference type="NCBI Taxonomy" id="2980107"/>
    <lineage>
        <taxon>Bacteria</taxon>
        <taxon>Pseudomonadati</taxon>
        <taxon>Bacteroidota</taxon>
        <taxon>Flavobacteriia</taxon>
        <taxon>Flavobacteriales</taxon>
        <taxon>Flavobacteriaceae</taxon>
        <taxon>Lacinutrix</taxon>
    </lineage>
</organism>
<dbReference type="Gene3D" id="3.40.630.30">
    <property type="match status" value="1"/>
</dbReference>
<dbReference type="InterPro" id="IPR016181">
    <property type="entry name" value="Acyl_CoA_acyltransferase"/>
</dbReference>
<dbReference type="AlphaFoldDB" id="A0A9E8SI49"/>
<accession>A0A9E8SI49</accession>
<sequence length="290" mass="33265">MEYHSDRFQDHSLLVFKADELVAVLPANKVGTLLYSHQGLTYGGLLLGEALKLQDTAQVLKTILVFLSTINITHINIKLSPACYHIKASDEMSFLLHHLKAEKYRCDALSVIDLHEKLLFSKDRISGVKRGQRNGLVVREVQEFSAFWDHILLPNLKLKHQSKPAHTLKEIALLKERFPQQIRQFNVYKDNVVVAGTTIFETKKVAHSQYISGNLDKNTLGSLDFLHVHLITHIFKDKRYFDFGTSHENQGENINEGLLYWKEGFGARTVTMDFYSLPVAKYNNIDRIFI</sequence>
<dbReference type="KEGG" id="lnu:N7U66_07385"/>
<dbReference type="SUPFAM" id="SSF55729">
    <property type="entry name" value="Acyl-CoA N-acyltransferases (Nat)"/>
    <property type="match status" value="1"/>
</dbReference>
<evidence type="ECO:0000313" key="1">
    <source>
        <dbReference type="EMBL" id="WAC03350.1"/>
    </source>
</evidence>
<reference evidence="1" key="1">
    <citation type="submission" date="2022-11" db="EMBL/GenBank/DDBJ databases">
        <title>Lacinutrix neustonica HL-RS19T sp. nov., isolated from the surface microlayer sample of brackish Lake Shihwa.</title>
        <authorList>
            <person name="Choi J.Y."/>
            <person name="Hwang C.Y."/>
        </authorList>
    </citation>
    <scope>NUCLEOTIDE SEQUENCE</scope>
    <source>
        <strain evidence="1">HL-RS19</strain>
    </source>
</reference>
<evidence type="ECO:0000313" key="2">
    <source>
        <dbReference type="Proteomes" id="UP001164705"/>
    </source>
</evidence>
<protein>
    <submittedName>
        <fullName evidence="1">GNAT family N-acetyltransferase</fullName>
    </submittedName>
</protein>
<gene>
    <name evidence="1" type="ORF">N7U66_07385</name>
</gene>
<dbReference type="Proteomes" id="UP001164705">
    <property type="component" value="Chromosome"/>
</dbReference>
<keyword evidence="2" id="KW-1185">Reference proteome</keyword>
<name>A0A9E8SI49_9FLAO</name>
<dbReference type="EMBL" id="CP113088">
    <property type="protein sequence ID" value="WAC03350.1"/>
    <property type="molecule type" value="Genomic_DNA"/>
</dbReference>